<dbReference type="Gene3D" id="3.30.565.10">
    <property type="entry name" value="Histidine kinase-like ATPase, C-terminal domain"/>
    <property type="match status" value="1"/>
</dbReference>
<comment type="caution">
    <text evidence="14">The sequence shown here is derived from an EMBL/GenBank/DDBJ whole genome shotgun (WGS) entry which is preliminary data.</text>
</comment>
<dbReference type="PRINTS" id="PR00344">
    <property type="entry name" value="BCTRLSENSOR"/>
</dbReference>
<dbReference type="InterPro" id="IPR003594">
    <property type="entry name" value="HATPase_dom"/>
</dbReference>
<feature type="domain" description="Histidine kinase" evidence="12">
    <location>
        <begin position="239"/>
        <end position="449"/>
    </location>
</feature>
<dbReference type="Gene3D" id="1.10.287.130">
    <property type="match status" value="1"/>
</dbReference>
<dbReference type="PANTHER" id="PTHR45436">
    <property type="entry name" value="SENSOR HISTIDINE KINASE YKOH"/>
    <property type="match status" value="1"/>
</dbReference>
<comment type="catalytic activity">
    <reaction evidence="1">
        <text>ATP + protein L-histidine = ADP + protein N-phospho-L-histidine.</text>
        <dbReference type="EC" id="2.7.13.3"/>
    </reaction>
</comment>
<dbReference type="PROSITE" id="PS50885">
    <property type="entry name" value="HAMP"/>
    <property type="match status" value="1"/>
</dbReference>
<dbReference type="PROSITE" id="PS50109">
    <property type="entry name" value="HIS_KIN"/>
    <property type="match status" value="1"/>
</dbReference>
<evidence type="ECO:0000256" key="1">
    <source>
        <dbReference type="ARBA" id="ARBA00000085"/>
    </source>
</evidence>
<evidence type="ECO:0000256" key="2">
    <source>
        <dbReference type="ARBA" id="ARBA00004370"/>
    </source>
</evidence>
<dbReference type="GO" id="GO:0016301">
    <property type="term" value="F:kinase activity"/>
    <property type="evidence" value="ECO:0007669"/>
    <property type="project" value="UniProtKB-KW"/>
</dbReference>
<keyword evidence="7 14" id="KW-0418">Kinase</keyword>
<dbReference type="Proteomes" id="UP000759103">
    <property type="component" value="Unassembled WGS sequence"/>
</dbReference>
<evidence type="ECO:0000259" key="13">
    <source>
        <dbReference type="PROSITE" id="PS50885"/>
    </source>
</evidence>
<dbReference type="RefSeq" id="WP_219748195.1">
    <property type="nucleotide sequence ID" value="NZ_JAHXZN010000002.1"/>
</dbReference>
<keyword evidence="15" id="KW-1185">Reference proteome</keyword>
<evidence type="ECO:0000256" key="10">
    <source>
        <dbReference type="ARBA" id="ARBA00023136"/>
    </source>
</evidence>
<sequence length="449" mass="47135">MHWRSTTARFAALVFLLQVAAAATLLLTLRAIVRGQVYDRALATEEVLRQDLLAIQSDTGTAALARAIELRGARPARAGAVVLLADAAGNRLAGNLSAWPPNILPDDGTIAVELYRRRHDAPEAMLVRATRLPGGARLLTGSVVEGERRTVRLLEAAMLVALSLAIAFAALAAWLAARMIVTRLDDTVATLRAVRGGDLSRRVADDRSGDAFALLADAVNATLDRLDSLVSELTIATDTLAHDLKSPLTRLRSALERAAAQVSEPAAQEAVDRALGEGERVLALVETALRITRAEAGIGRESFAPVDVANELEQLAEIYGPLAEDADRVIRVVAPEPLTLPLHRELIAQALGNLIDNALKYGAGTITLSLTVTSHAATVSVADEGTGIAPEHRAVALSRFGRVDEARGGNGAGLGLSLVAAVARLHGGSVTLDDAAPGLVVALELPLRS</sequence>
<dbReference type="SMART" id="SM00387">
    <property type="entry name" value="HATPase_c"/>
    <property type="match status" value="1"/>
</dbReference>
<dbReference type="SUPFAM" id="SSF55874">
    <property type="entry name" value="ATPase domain of HSP90 chaperone/DNA topoisomerase II/histidine kinase"/>
    <property type="match status" value="1"/>
</dbReference>
<dbReference type="CDD" id="cd00075">
    <property type="entry name" value="HATPase"/>
    <property type="match status" value="1"/>
</dbReference>
<dbReference type="InterPro" id="IPR003661">
    <property type="entry name" value="HisK_dim/P_dom"/>
</dbReference>
<keyword evidence="6 11" id="KW-0812">Transmembrane</keyword>
<comment type="subcellular location">
    <subcellularLocation>
        <location evidence="2">Membrane</location>
    </subcellularLocation>
</comment>
<dbReference type="SMART" id="SM00304">
    <property type="entry name" value="HAMP"/>
    <property type="match status" value="1"/>
</dbReference>
<evidence type="ECO:0000256" key="6">
    <source>
        <dbReference type="ARBA" id="ARBA00022692"/>
    </source>
</evidence>
<dbReference type="InterPro" id="IPR036097">
    <property type="entry name" value="HisK_dim/P_sf"/>
</dbReference>
<dbReference type="SMART" id="SM00388">
    <property type="entry name" value="HisKA"/>
    <property type="match status" value="1"/>
</dbReference>
<evidence type="ECO:0000313" key="15">
    <source>
        <dbReference type="Proteomes" id="UP000759103"/>
    </source>
</evidence>
<evidence type="ECO:0000256" key="4">
    <source>
        <dbReference type="ARBA" id="ARBA00022553"/>
    </source>
</evidence>
<evidence type="ECO:0000256" key="11">
    <source>
        <dbReference type="SAM" id="Phobius"/>
    </source>
</evidence>
<dbReference type="InterPro" id="IPR036890">
    <property type="entry name" value="HATPase_C_sf"/>
</dbReference>
<evidence type="ECO:0000256" key="5">
    <source>
        <dbReference type="ARBA" id="ARBA00022679"/>
    </source>
</evidence>
<dbReference type="InterPro" id="IPR005467">
    <property type="entry name" value="His_kinase_dom"/>
</dbReference>
<dbReference type="Gene3D" id="6.10.340.10">
    <property type="match status" value="1"/>
</dbReference>
<proteinExistence type="predicted"/>
<dbReference type="Pfam" id="PF02518">
    <property type="entry name" value="HATPase_c"/>
    <property type="match status" value="1"/>
</dbReference>
<reference evidence="14 15" key="1">
    <citation type="submission" date="2021-07" db="EMBL/GenBank/DDBJ databases">
        <title>Sphingomonas sp.</title>
        <authorList>
            <person name="Feng G."/>
            <person name="Li J."/>
            <person name="Pan M."/>
        </authorList>
    </citation>
    <scope>NUCLEOTIDE SEQUENCE [LARGE SCALE GENOMIC DNA]</scope>
    <source>
        <strain evidence="14 15">RRHST34</strain>
    </source>
</reference>
<name>A0ABS7BMQ4_9SPHN</name>
<dbReference type="EC" id="2.7.13.3" evidence="3"/>
<protein>
    <recommendedName>
        <fullName evidence="3">histidine kinase</fullName>
        <ecNumber evidence="3">2.7.13.3</ecNumber>
    </recommendedName>
</protein>
<keyword evidence="8 11" id="KW-1133">Transmembrane helix</keyword>
<gene>
    <name evidence="14" type="ORF">KZ820_08290</name>
</gene>
<dbReference type="PANTHER" id="PTHR45436:SF8">
    <property type="entry name" value="HISTIDINE KINASE"/>
    <property type="match status" value="1"/>
</dbReference>
<dbReference type="InterPro" id="IPR050428">
    <property type="entry name" value="TCS_sensor_his_kinase"/>
</dbReference>
<evidence type="ECO:0000256" key="7">
    <source>
        <dbReference type="ARBA" id="ARBA00022777"/>
    </source>
</evidence>
<keyword evidence="9" id="KW-0902">Two-component regulatory system</keyword>
<dbReference type="InterPro" id="IPR004358">
    <property type="entry name" value="Sig_transdc_His_kin-like_C"/>
</dbReference>
<feature type="transmembrane region" description="Helical" evidence="11">
    <location>
        <begin position="156"/>
        <end position="177"/>
    </location>
</feature>
<evidence type="ECO:0000256" key="3">
    <source>
        <dbReference type="ARBA" id="ARBA00012438"/>
    </source>
</evidence>
<dbReference type="SUPFAM" id="SSF47384">
    <property type="entry name" value="Homodimeric domain of signal transducing histidine kinase"/>
    <property type="match status" value="1"/>
</dbReference>
<evidence type="ECO:0000256" key="9">
    <source>
        <dbReference type="ARBA" id="ARBA00023012"/>
    </source>
</evidence>
<evidence type="ECO:0000259" key="12">
    <source>
        <dbReference type="PROSITE" id="PS50109"/>
    </source>
</evidence>
<dbReference type="InterPro" id="IPR003660">
    <property type="entry name" value="HAMP_dom"/>
</dbReference>
<dbReference type="EMBL" id="JAHXZN010000002">
    <property type="protein sequence ID" value="MBW6530734.1"/>
    <property type="molecule type" value="Genomic_DNA"/>
</dbReference>
<feature type="domain" description="HAMP" evidence="13">
    <location>
        <begin position="178"/>
        <end position="231"/>
    </location>
</feature>
<keyword evidence="5" id="KW-0808">Transferase</keyword>
<evidence type="ECO:0000313" key="14">
    <source>
        <dbReference type="EMBL" id="MBW6530734.1"/>
    </source>
</evidence>
<organism evidence="14 15">
    <name type="scientific">Sphingomonas citri</name>
    <dbReference type="NCBI Taxonomy" id="2862499"/>
    <lineage>
        <taxon>Bacteria</taxon>
        <taxon>Pseudomonadati</taxon>
        <taxon>Pseudomonadota</taxon>
        <taxon>Alphaproteobacteria</taxon>
        <taxon>Sphingomonadales</taxon>
        <taxon>Sphingomonadaceae</taxon>
        <taxon>Sphingomonas</taxon>
    </lineage>
</organism>
<keyword evidence="10 11" id="KW-0472">Membrane</keyword>
<keyword evidence="4" id="KW-0597">Phosphoprotein</keyword>
<accession>A0ABS7BMQ4</accession>
<dbReference type="Pfam" id="PF00512">
    <property type="entry name" value="HisKA"/>
    <property type="match status" value="1"/>
</dbReference>
<evidence type="ECO:0000256" key="8">
    <source>
        <dbReference type="ARBA" id="ARBA00022989"/>
    </source>
</evidence>
<dbReference type="CDD" id="cd00082">
    <property type="entry name" value="HisKA"/>
    <property type="match status" value="1"/>
</dbReference>